<dbReference type="Pfam" id="PF21056">
    <property type="entry name" value="ZSWIM1-3_RNaseH-like"/>
    <property type="match status" value="1"/>
</dbReference>
<comment type="caution">
    <text evidence="3">The sequence shown here is derived from an EMBL/GenBank/DDBJ whole genome shotgun (WGS) entry which is preliminary data.</text>
</comment>
<evidence type="ECO:0000259" key="2">
    <source>
        <dbReference type="PROSITE" id="PS50966"/>
    </source>
</evidence>
<organism evidence="3 4">
    <name type="scientific">Hymenochirus boettgeri</name>
    <name type="common">Congo dwarf clawed frog</name>
    <dbReference type="NCBI Taxonomy" id="247094"/>
    <lineage>
        <taxon>Eukaryota</taxon>
        <taxon>Metazoa</taxon>
        <taxon>Chordata</taxon>
        <taxon>Craniata</taxon>
        <taxon>Vertebrata</taxon>
        <taxon>Euteleostomi</taxon>
        <taxon>Amphibia</taxon>
        <taxon>Batrachia</taxon>
        <taxon>Anura</taxon>
        <taxon>Pipoidea</taxon>
        <taxon>Pipidae</taxon>
        <taxon>Pipinae</taxon>
        <taxon>Hymenochirus</taxon>
    </lineage>
</organism>
<dbReference type="PANTHER" id="PTHR31569:SF3">
    <property type="entry name" value="ZINC FINGER SWIM DOMAIN-CONTAINING PROTEIN 3"/>
    <property type="match status" value="1"/>
</dbReference>
<evidence type="ECO:0000313" key="4">
    <source>
        <dbReference type="Proteomes" id="UP000812440"/>
    </source>
</evidence>
<dbReference type="InterPro" id="IPR052579">
    <property type="entry name" value="Zinc_finger_SWIM"/>
</dbReference>
<dbReference type="InterPro" id="IPR048324">
    <property type="entry name" value="ZSWIM1-3_RNaseH-like"/>
</dbReference>
<dbReference type="Pfam" id="PF21600">
    <property type="entry name" value="ZSWIM1-3_helical"/>
    <property type="match status" value="1"/>
</dbReference>
<sequence length="735" mass="84422">MLLGSCFLTYEDFKARFSSYKRENHVDYMIESRTSVQQHNRTKGAGVRQDVKFTHVKFRCSQALGKNHKKSKKNPCPAYFILQYDDKLDCLLIKEEHSDHIHTEVTKNLAVNSMTPLEALEPLSKKLCKERVSQTEELCVSLDDINESPACGDSVMNLTQMLNKISSEDSGSRTSISSLSQQGFEHLGFQTSTMKGFFEKYPECLMLHRVPTKFGYVLYAFLVETKERGSKVVHISFIKKENPSNLCKMINVFQGFNPEWLKVKVIFTDMSFVYAEVLKQTFPSVQVLLSVYHMVRLIEQKLNGSIPTIKNLRLLIDDAIYNTTPEKLSLLAEKLQGKVGKKLYDYLDAHWFSCKMLWYMHVKKGLHSCRTYMDSLDILSSKISHLLENQTCMESTIQQFMENADGFNSKGMENPRESSLGSFKPSTGFSCKNKPIQCSAPLVSLISLVKDTELSFQREDNSKKTIETPDNCSFISYMPAAINSDSSKNVCQWLVKQVSVPNKEPNVQRIASTVRRPRNVTDSMGLSLWDHCSHVGFQLCINEWEVVKKTTHLIRANSDSISVQILEDPHQITKNYHSCSCYFNKRYQLPCRHILKILYTQKQPVEKAMVSHCFQKHVQPLCEIKILNRILQYTKDEETANDRQNKIKALTKEFSNILFQCRGANLEEKSSTLQNIMDKWRKQSNTVVDPQCVQSNSVEAPLRWVKREPLEGEGPNGCYVLCRLDTRVRDEMSMD</sequence>
<dbReference type="InterPro" id="IPR007527">
    <property type="entry name" value="Znf_SWIM"/>
</dbReference>
<dbReference type="Pfam" id="PF19286">
    <property type="entry name" value="ZSWIM1-3_C"/>
    <property type="match status" value="1"/>
</dbReference>
<dbReference type="Pfam" id="PF04434">
    <property type="entry name" value="SWIM"/>
    <property type="match status" value="1"/>
</dbReference>
<evidence type="ECO:0000256" key="1">
    <source>
        <dbReference type="PROSITE-ProRule" id="PRU00325"/>
    </source>
</evidence>
<gene>
    <name evidence="3" type="ORF">GDO86_014117</name>
</gene>
<evidence type="ECO:0000313" key="3">
    <source>
        <dbReference type="EMBL" id="KAG8446537.1"/>
    </source>
</evidence>
<keyword evidence="1" id="KW-0862">Zinc</keyword>
<feature type="domain" description="SWIM-type" evidence="2">
    <location>
        <begin position="561"/>
        <end position="602"/>
    </location>
</feature>
<protein>
    <recommendedName>
        <fullName evidence="2">SWIM-type domain-containing protein</fullName>
    </recommendedName>
</protein>
<dbReference type="Pfam" id="PF21599">
    <property type="entry name" value="ZSWIM3_N"/>
    <property type="match status" value="1"/>
</dbReference>
<dbReference type="EMBL" id="JAACNH010000003">
    <property type="protein sequence ID" value="KAG8446537.1"/>
    <property type="molecule type" value="Genomic_DNA"/>
</dbReference>
<keyword evidence="4" id="KW-1185">Reference proteome</keyword>
<dbReference type="InterPro" id="IPR045563">
    <property type="entry name" value="ZSWIM1/3_C"/>
</dbReference>
<keyword evidence="1" id="KW-0863">Zinc-finger</keyword>
<dbReference type="PANTHER" id="PTHR31569">
    <property type="entry name" value="SWIM-TYPE DOMAIN-CONTAINING PROTEIN"/>
    <property type="match status" value="1"/>
</dbReference>
<dbReference type="GO" id="GO:0008270">
    <property type="term" value="F:zinc ion binding"/>
    <property type="evidence" value="ECO:0007669"/>
    <property type="project" value="UniProtKB-KW"/>
</dbReference>
<dbReference type="InterPro" id="IPR048326">
    <property type="entry name" value="ZSWIM1-3_helical"/>
</dbReference>
<name>A0A8T2JT79_9PIPI</name>
<accession>A0A8T2JT79</accession>
<reference evidence="3" key="1">
    <citation type="thesis" date="2020" institute="ProQuest LLC" country="789 East Eisenhower Parkway, Ann Arbor, MI, USA">
        <title>Comparative Genomics and Chromosome Evolution.</title>
        <authorList>
            <person name="Mudd A.B."/>
        </authorList>
    </citation>
    <scope>NUCLEOTIDE SEQUENCE</scope>
    <source>
        <strain evidence="3">Female2</strain>
        <tissue evidence="3">Blood</tissue>
    </source>
</reference>
<proteinExistence type="predicted"/>
<keyword evidence="1" id="KW-0479">Metal-binding</keyword>
<dbReference type="Proteomes" id="UP000812440">
    <property type="component" value="Chromosome 8_10"/>
</dbReference>
<dbReference type="OrthoDB" id="124789at2759"/>
<dbReference type="InterPro" id="IPR048325">
    <property type="entry name" value="ZSWIM3_N"/>
</dbReference>
<dbReference type="AlphaFoldDB" id="A0A8T2JT79"/>
<dbReference type="PROSITE" id="PS50966">
    <property type="entry name" value="ZF_SWIM"/>
    <property type="match status" value="1"/>
</dbReference>